<dbReference type="PANTHER" id="PTHR30540:SF13">
    <property type="entry name" value="POTASSIUM TRANSPORTER 17-RELATED"/>
    <property type="match status" value="1"/>
</dbReference>
<feature type="domain" description="K+ potassium transporter integral membrane" evidence="12">
    <location>
        <begin position="100"/>
        <end position="582"/>
    </location>
</feature>
<evidence type="ECO:0000256" key="9">
    <source>
        <dbReference type="ARBA" id="ARBA00023136"/>
    </source>
</evidence>
<feature type="transmembrane region" description="Helical" evidence="10">
    <location>
        <begin position="290"/>
        <end position="311"/>
    </location>
</feature>
<feature type="transmembrane region" description="Helical" evidence="10">
    <location>
        <begin position="408"/>
        <end position="428"/>
    </location>
</feature>
<name>A0A8T0IE04_CERPU</name>
<feature type="transmembrane region" description="Helical" evidence="10">
    <location>
        <begin position="490"/>
        <end position="512"/>
    </location>
</feature>
<dbReference type="InterPro" id="IPR053952">
    <property type="entry name" value="K_trans_C"/>
</dbReference>
<feature type="transmembrane region" description="Helical" evidence="10">
    <location>
        <begin position="221"/>
        <end position="240"/>
    </location>
</feature>
<feature type="transmembrane region" description="Helical" evidence="10">
    <location>
        <begin position="465"/>
        <end position="484"/>
    </location>
</feature>
<dbReference type="AlphaFoldDB" id="A0A8T0IE04"/>
<dbReference type="EMBL" id="CM026423">
    <property type="protein sequence ID" value="KAG0581960.1"/>
    <property type="molecule type" value="Genomic_DNA"/>
</dbReference>
<evidence type="ECO:0000259" key="13">
    <source>
        <dbReference type="Pfam" id="PF22776"/>
    </source>
</evidence>
<dbReference type="InterPro" id="IPR053951">
    <property type="entry name" value="K_trans_N"/>
</dbReference>
<feature type="region of interest" description="Disordered" evidence="11">
    <location>
        <begin position="1"/>
        <end position="32"/>
    </location>
</feature>
<proteinExistence type="inferred from homology"/>
<feature type="transmembrane region" description="Helical" evidence="10">
    <location>
        <begin position="133"/>
        <end position="154"/>
    </location>
</feature>
<comment type="similarity">
    <text evidence="2 10">Belongs to the HAK/KUP transporter (TC 2.A.72.3) family.</text>
</comment>
<evidence type="ECO:0000256" key="10">
    <source>
        <dbReference type="RuleBase" id="RU321113"/>
    </source>
</evidence>
<dbReference type="NCBIfam" id="TIGR00794">
    <property type="entry name" value="kup"/>
    <property type="match status" value="1"/>
</dbReference>
<evidence type="ECO:0000313" key="14">
    <source>
        <dbReference type="EMBL" id="KAG0581960.1"/>
    </source>
</evidence>
<feature type="transmembrane region" description="Helical" evidence="10">
    <location>
        <begin position="338"/>
        <end position="356"/>
    </location>
</feature>
<evidence type="ECO:0000313" key="15">
    <source>
        <dbReference type="Proteomes" id="UP000822688"/>
    </source>
</evidence>
<sequence length="789" mass="87210">MGSREEDLELGAFPEGGPDNHDRKSVKSGRKMSSDIRVNVFNENGGEDTSVVDSAPSKLVGLNPKQFRLRRAVSDVRFKAKLAPVHPDKKDFGTWGTFVLAYQTLGIVFGGLVTSPLYVWPTIQLTNPGETEFLGVMSLIFWTFTLVALVKYGLIVINADDHGEGGTFAVYSILCRNANFGQRIGDPSDFTTAEESKNTVTDSNSAVKLRRFFEDREGAKFFLFVICMLGTGLVIGDGILTPAISVLSAMAGIQSEDPSIQTPVVTWVSAAILVALFLMQRFGTSKIGFLFSPIMLTWLLVTPVIGVYNIAKYYPSIFKAISPHYIIEFFKKNKKDGWIALGGVVLCITGAEASYADLGHFNKRSIQMAFFGIVYPSAMLTYAGESAYCMAHPEDHKNAFFKSVPHSVYWPVFVVATLAAIVASQSLITATFSLIKQCTSLGCFPRVKMVHTNADQEGQVYSPEINYILMVICVAVVLGFQDAVQLGNAFGVAVVGVMFITTILVTMVMILVWKLPLPVALLFLAVFGFIEGVYFTAVLNKVPQGGWVPFAMATIFLAISLCWNYGRRKKYAYEMTHKTSLDCLGSLLSSGGTQRVPGICFFYSDLALGVPPIITHYVKNVRTLHQVLVFTTIRFLPVRTVPNHERIFVGRVGFKGVYRCVACYGYQDVIDCNDRGFRDLAIESLRLYLENEERNEPDPNGNEVRTVSFQQTIADQNVEDVAELNEACKHDAVYVVGKVTVRTNGSTGWLPRLIIDKAYSLLRVICRSAIKELQIPPANYLEVGMLYEI</sequence>
<comment type="subcellular location">
    <subcellularLocation>
        <location evidence="1 10">Membrane</location>
        <topology evidence="1 10">Multi-pass membrane protein</topology>
    </subcellularLocation>
</comment>
<evidence type="ECO:0000256" key="3">
    <source>
        <dbReference type="ARBA" id="ARBA00022448"/>
    </source>
</evidence>
<keyword evidence="7 10" id="KW-1133">Transmembrane helix</keyword>
<keyword evidence="6 10" id="KW-0630">Potassium</keyword>
<feature type="transmembrane region" description="Helical" evidence="10">
    <location>
        <begin position="260"/>
        <end position="278"/>
    </location>
</feature>
<feature type="transmembrane region" description="Helical" evidence="10">
    <location>
        <begin position="546"/>
        <end position="566"/>
    </location>
</feature>
<feature type="transmembrane region" description="Helical" evidence="10">
    <location>
        <begin position="368"/>
        <end position="388"/>
    </location>
</feature>
<feature type="domain" description="K+ potassium transporter C-terminal" evidence="13">
    <location>
        <begin position="597"/>
        <end position="789"/>
    </location>
</feature>
<gene>
    <name evidence="14" type="ORF">KC19_3G023400</name>
</gene>
<keyword evidence="8 10" id="KW-0406">Ion transport</keyword>
<feature type="transmembrane region" description="Helical" evidence="10">
    <location>
        <begin position="519"/>
        <end position="540"/>
    </location>
</feature>
<dbReference type="Proteomes" id="UP000822688">
    <property type="component" value="Chromosome 3"/>
</dbReference>
<evidence type="ECO:0000256" key="1">
    <source>
        <dbReference type="ARBA" id="ARBA00004141"/>
    </source>
</evidence>
<keyword evidence="9 10" id="KW-0472">Membrane</keyword>
<evidence type="ECO:0000256" key="5">
    <source>
        <dbReference type="ARBA" id="ARBA00022692"/>
    </source>
</evidence>
<evidence type="ECO:0000256" key="2">
    <source>
        <dbReference type="ARBA" id="ARBA00008440"/>
    </source>
</evidence>
<evidence type="ECO:0000256" key="4">
    <source>
        <dbReference type="ARBA" id="ARBA00022538"/>
    </source>
</evidence>
<dbReference type="PANTHER" id="PTHR30540">
    <property type="entry name" value="OSMOTIC STRESS POTASSIUM TRANSPORTER"/>
    <property type="match status" value="1"/>
</dbReference>
<comment type="function">
    <text evidence="10">Potassium transporter.</text>
</comment>
<keyword evidence="5 10" id="KW-0812">Transmembrane</keyword>
<protein>
    <recommendedName>
        <fullName evidence="10">Potassium transporter</fullName>
    </recommendedName>
</protein>
<dbReference type="InterPro" id="IPR003855">
    <property type="entry name" value="K+_transporter"/>
</dbReference>
<keyword evidence="15" id="KW-1185">Reference proteome</keyword>
<dbReference type="GO" id="GO:0015079">
    <property type="term" value="F:potassium ion transmembrane transporter activity"/>
    <property type="evidence" value="ECO:0007669"/>
    <property type="project" value="UniProtKB-UniRule"/>
</dbReference>
<organism evidence="14 15">
    <name type="scientific">Ceratodon purpureus</name>
    <name type="common">Fire moss</name>
    <name type="synonym">Dicranum purpureum</name>
    <dbReference type="NCBI Taxonomy" id="3225"/>
    <lineage>
        <taxon>Eukaryota</taxon>
        <taxon>Viridiplantae</taxon>
        <taxon>Streptophyta</taxon>
        <taxon>Embryophyta</taxon>
        <taxon>Bryophyta</taxon>
        <taxon>Bryophytina</taxon>
        <taxon>Bryopsida</taxon>
        <taxon>Dicranidae</taxon>
        <taxon>Pseudoditrichales</taxon>
        <taxon>Ditrichaceae</taxon>
        <taxon>Ceratodon</taxon>
    </lineage>
</organism>
<evidence type="ECO:0000256" key="6">
    <source>
        <dbReference type="ARBA" id="ARBA00022958"/>
    </source>
</evidence>
<dbReference type="Pfam" id="PF02705">
    <property type="entry name" value="K_trans"/>
    <property type="match status" value="1"/>
</dbReference>
<evidence type="ECO:0000256" key="7">
    <source>
        <dbReference type="ARBA" id="ARBA00022989"/>
    </source>
</evidence>
<evidence type="ECO:0000259" key="12">
    <source>
        <dbReference type="Pfam" id="PF02705"/>
    </source>
</evidence>
<evidence type="ECO:0000256" key="8">
    <source>
        <dbReference type="ARBA" id="ARBA00023065"/>
    </source>
</evidence>
<comment type="caution">
    <text evidence="14">The sequence shown here is derived from an EMBL/GenBank/DDBJ whole genome shotgun (WGS) entry which is preliminary data.</text>
</comment>
<dbReference type="GO" id="GO:0016020">
    <property type="term" value="C:membrane"/>
    <property type="evidence" value="ECO:0007669"/>
    <property type="project" value="UniProtKB-SubCell"/>
</dbReference>
<keyword evidence="3" id="KW-0813">Transport</keyword>
<keyword evidence="4 10" id="KW-0633">Potassium transport</keyword>
<dbReference type="Pfam" id="PF22776">
    <property type="entry name" value="K_trans_C"/>
    <property type="match status" value="1"/>
</dbReference>
<evidence type="ECO:0000256" key="11">
    <source>
        <dbReference type="SAM" id="MobiDB-lite"/>
    </source>
</evidence>
<accession>A0A8T0IE04</accession>
<feature type="transmembrane region" description="Helical" evidence="10">
    <location>
        <begin position="99"/>
        <end position="121"/>
    </location>
</feature>
<reference evidence="14" key="1">
    <citation type="submission" date="2020-06" db="EMBL/GenBank/DDBJ databases">
        <title>WGS assembly of Ceratodon purpureus strain R40.</title>
        <authorList>
            <person name="Carey S.B."/>
            <person name="Jenkins J."/>
            <person name="Shu S."/>
            <person name="Lovell J.T."/>
            <person name="Sreedasyam A."/>
            <person name="Maumus F."/>
            <person name="Tiley G.P."/>
            <person name="Fernandez-Pozo N."/>
            <person name="Barry K."/>
            <person name="Chen C."/>
            <person name="Wang M."/>
            <person name="Lipzen A."/>
            <person name="Daum C."/>
            <person name="Saski C.A."/>
            <person name="Payton A.C."/>
            <person name="Mcbreen J.C."/>
            <person name="Conrad R.E."/>
            <person name="Kollar L.M."/>
            <person name="Olsson S."/>
            <person name="Huttunen S."/>
            <person name="Landis J.B."/>
            <person name="Wickett N.J."/>
            <person name="Johnson M.G."/>
            <person name="Rensing S.A."/>
            <person name="Grimwood J."/>
            <person name="Schmutz J."/>
            <person name="Mcdaniel S.F."/>
        </authorList>
    </citation>
    <scope>NUCLEOTIDE SEQUENCE</scope>
    <source>
        <strain evidence="14">R40</strain>
    </source>
</reference>